<accession>A0A164JLY6</accession>
<name>A0A164JLY6_9CRUS</name>
<keyword evidence="2" id="KW-1185">Reference proteome</keyword>
<evidence type="ECO:0000313" key="1">
    <source>
        <dbReference type="EMBL" id="KZS02472.1"/>
    </source>
</evidence>
<feature type="non-terminal residue" evidence="1">
    <location>
        <position position="1"/>
    </location>
</feature>
<dbReference type="Proteomes" id="UP000076858">
    <property type="component" value="Unassembled WGS sequence"/>
</dbReference>
<proteinExistence type="predicted"/>
<comment type="caution">
    <text evidence="1">The sequence shown here is derived from an EMBL/GenBank/DDBJ whole genome shotgun (WGS) entry which is preliminary data.</text>
</comment>
<sequence length="64" mass="7426">KAKFQVSNPNDDSDETIFILNGQNSCYTFKVFDIGVLRGNDSRLHKKKVHWPNAFRNRRDDTNG</sequence>
<dbReference type="AlphaFoldDB" id="A0A164JLY6"/>
<dbReference type="EMBL" id="LRGB01004306">
    <property type="protein sequence ID" value="KZS02472.1"/>
    <property type="molecule type" value="Genomic_DNA"/>
</dbReference>
<evidence type="ECO:0000313" key="2">
    <source>
        <dbReference type="Proteomes" id="UP000076858"/>
    </source>
</evidence>
<reference evidence="1 2" key="1">
    <citation type="submission" date="2016-03" db="EMBL/GenBank/DDBJ databases">
        <title>EvidentialGene: Evidence-directed Construction of Genes on Genomes.</title>
        <authorList>
            <person name="Gilbert D.G."/>
            <person name="Choi J.-H."/>
            <person name="Mockaitis K."/>
            <person name="Colbourne J."/>
            <person name="Pfrender M."/>
        </authorList>
    </citation>
    <scope>NUCLEOTIDE SEQUENCE [LARGE SCALE GENOMIC DNA]</scope>
    <source>
        <strain evidence="1 2">Xinb3</strain>
        <tissue evidence="1">Complete organism</tissue>
    </source>
</reference>
<gene>
    <name evidence="1" type="ORF">APZ42_000479</name>
</gene>
<protein>
    <submittedName>
        <fullName evidence="1">Uncharacterized protein</fullName>
    </submittedName>
</protein>
<organism evidence="1 2">
    <name type="scientific">Daphnia magna</name>
    <dbReference type="NCBI Taxonomy" id="35525"/>
    <lineage>
        <taxon>Eukaryota</taxon>
        <taxon>Metazoa</taxon>
        <taxon>Ecdysozoa</taxon>
        <taxon>Arthropoda</taxon>
        <taxon>Crustacea</taxon>
        <taxon>Branchiopoda</taxon>
        <taxon>Diplostraca</taxon>
        <taxon>Cladocera</taxon>
        <taxon>Anomopoda</taxon>
        <taxon>Daphniidae</taxon>
        <taxon>Daphnia</taxon>
    </lineage>
</organism>